<dbReference type="FunFam" id="1.10.287.130:FF:000045">
    <property type="entry name" value="Two-component system sensor histidine kinase/response regulator"/>
    <property type="match status" value="1"/>
</dbReference>
<dbReference type="Pfam" id="PF00072">
    <property type="entry name" value="Response_reg"/>
    <property type="match status" value="1"/>
</dbReference>
<dbReference type="InterPro" id="IPR003661">
    <property type="entry name" value="HisK_dim/P_dom"/>
</dbReference>
<dbReference type="OrthoDB" id="358279at2"/>
<dbReference type="SUPFAM" id="SSF63829">
    <property type="entry name" value="Calcium-dependent phosphotriesterase"/>
    <property type="match status" value="2"/>
</dbReference>
<dbReference type="FunFam" id="2.60.40.10:FF:000791">
    <property type="entry name" value="Two-component system sensor histidine kinase/response regulator"/>
    <property type="match status" value="1"/>
</dbReference>
<dbReference type="PROSITE" id="PS50110">
    <property type="entry name" value="RESPONSE_REGULATORY"/>
    <property type="match status" value="1"/>
</dbReference>
<evidence type="ECO:0000259" key="9">
    <source>
        <dbReference type="PROSITE" id="PS01124"/>
    </source>
</evidence>
<dbReference type="SUPFAM" id="SSF50998">
    <property type="entry name" value="Quinoprotein alcohol dehydrogenase-like"/>
    <property type="match status" value="1"/>
</dbReference>
<dbReference type="Pfam" id="PF12833">
    <property type="entry name" value="HTH_18"/>
    <property type="match status" value="1"/>
</dbReference>
<keyword evidence="8" id="KW-0472">Membrane</keyword>
<dbReference type="Gene3D" id="3.30.565.10">
    <property type="entry name" value="Histidine kinase-like ATPase, C-terminal domain"/>
    <property type="match status" value="1"/>
</dbReference>
<accession>A0A4Q0NR62</accession>
<evidence type="ECO:0000256" key="8">
    <source>
        <dbReference type="SAM" id="Phobius"/>
    </source>
</evidence>
<name>A0A4Q0NR62_9FLAO</name>
<dbReference type="Pfam" id="PF07494">
    <property type="entry name" value="Reg_prop"/>
    <property type="match status" value="3"/>
</dbReference>
<dbReference type="InterPro" id="IPR018062">
    <property type="entry name" value="HTH_AraC-typ_CS"/>
</dbReference>
<dbReference type="InterPro" id="IPR013783">
    <property type="entry name" value="Ig-like_fold"/>
</dbReference>
<dbReference type="InterPro" id="IPR003594">
    <property type="entry name" value="HATPase_dom"/>
</dbReference>
<dbReference type="GO" id="GO:0043565">
    <property type="term" value="F:sequence-specific DNA binding"/>
    <property type="evidence" value="ECO:0007669"/>
    <property type="project" value="InterPro"/>
</dbReference>
<evidence type="ECO:0000259" key="10">
    <source>
        <dbReference type="PROSITE" id="PS50109"/>
    </source>
</evidence>
<dbReference type="SMART" id="SM00342">
    <property type="entry name" value="HTH_ARAC"/>
    <property type="match status" value="1"/>
</dbReference>
<dbReference type="Gene3D" id="2.60.40.10">
    <property type="entry name" value="Immunoglobulins"/>
    <property type="match status" value="1"/>
</dbReference>
<evidence type="ECO:0000256" key="2">
    <source>
        <dbReference type="ARBA" id="ARBA00012438"/>
    </source>
</evidence>
<evidence type="ECO:0000313" key="12">
    <source>
        <dbReference type="EMBL" id="RXG13173.1"/>
    </source>
</evidence>
<keyword evidence="8" id="KW-1133">Transmembrane helix</keyword>
<evidence type="ECO:0000256" key="3">
    <source>
        <dbReference type="ARBA" id="ARBA00022553"/>
    </source>
</evidence>
<dbReference type="EC" id="2.7.13.3" evidence="2"/>
<dbReference type="InterPro" id="IPR018060">
    <property type="entry name" value="HTH_AraC"/>
</dbReference>
<dbReference type="Pfam" id="PF07495">
    <property type="entry name" value="Y_Y_Y"/>
    <property type="match status" value="1"/>
</dbReference>
<dbReference type="InterPro" id="IPR011123">
    <property type="entry name" value="Y_Y_Y"/>
</dbReference>
<organism evidence="12 13">
    <name type="scientific">Leeuwenhoekiella aestuarii</name>
    <dbReference type="NCBI Taxonomy" id="2249426"/>
    <lineage>
        <taxon>Bacteria</taxon>
        <taxon>Pseudomonadati</taxon>
        <taxon>Bacteroidota</taxon>
        <taxon>Flavobacteriia</taxon>
        <taxon>Flavobacteriales</taxon>
        <taxon>Flavobacteriaceae</taxon>
        <taxon>Leeuwenhoekiella</taxon>
    </lineage>
</organism>
<protein>
    <recommendedName>
        <fullName evidence="2">histidine kinase</fullName>
        <ecNumber evidence="2">2.7.13.3</ecNumber>
    </recommendedName>
</protein>
<dbReference type="InterPro" id="IPR005467">
    <property type="entry name" value="His_kinase_dom"/>
</dbReference>
<dbReference type="InterPro" id="IPR011110">
    <property type="entry name" value="Reg_prop"/>
</dbReference>
<dbReference type="SUPFAM" id="SSF47384">
    <property type="entry name" value="Homodimeric domain of signal transducing histidine kinase"/>
    <property type="match status" value="1"/>
</dbReference>
<proteinExistence type="predicted"/>
<dbReference type="GO" id="GO:0003700">
    <property type="term" value="F:DNA-binding transcription factor activity"/>
    <property type="evidence" value="ECO:0007669"/>
    <property type="project" value="InterPro"/>
</dbReference>
<feature type="domain" description="Histidine kinase" evidence="10">
    <location>
        <begin position="826"/>
        <end position="1038"/>
    </location>
</feature>
<dbReference type="Gene3D" id="2.130.10.10">
    <property type="entry name" value="YVTN repeat-like/Quinoprotein amine dehydrogenase"/>
    <property type="match status" value="2"/>
</dbReference>
<evidence type="ECO:0000313" key="13">
    <source>
        <dbReference type="Proteomes" id="UP000289821"/>
    </source>
</evidence>
<feature type="domain" description="HTH araC/xylS-type" evidence="9">
    <location>
        <begin position="1218"/>
        <end position="1317"/>
    </location>
</feature>
<dbReference type="InterPro" id="IPR015943">
    <property type="entry name" value="WD40/YVTN_repeat-like_dom_sf"/>
</dbReference>
<dbReference type="Proteomes" id="UP000289821">
    <property type="component" value="Unassembled WGS sequence"/>
</dbReference>
<feature type="domain" description="Response regulatory" evidence="11">
    <location>
        <begin position="1071"/>
        <end position="1186"/>
    </location>
</feature>
<dbReference type="InterPro" id="IPR011006">
    <property type="entry name" value="CheY-like_superfamily"/>
</dbReference>
<dbReference type="GO" id="GO:0000155">
    <property type="term" value="F:phosphorelay sensor kinase activity"/>
    <property type="evidence" value="ECO:0007669"/>
    <property type="project" value="InterPro"/>
</dbReference>
<dbReference type="Pfam" id="PF02518">
    <property type="entry name" value="HATPase_c"/>
    <property type="match status" value="1"/>
</dbReference>
<feature type="modified residue" description="4-aspartylphosphate" evidence="7">
    <location>
        <position position="1119"/>
    </location>
</feature>
<keyword evidence="4" id="KW-0805">Transcription regulation</keyword>
<dbReference type="SMART" id="SM00387">
    <property type="entry name" value="HATPase_c"/>
    <property type="match status" value="1"/>
</dbReference>
<dbReference type="InterPro" id="IPR001789">
    <property type="entry name" value="Sig_transdc_resp-reg_receiver"/>
</dbReference>
<dbReference type="RefSeq" id="WP_128761955.1">
    <property type="nucleotide sequence ID" value="NZ_QOVI01000005.1"/>
</dbReference>
<evidence type="ECO:0000256" key="5">
    <source>
        <dbReference type="ARBA" id="ARBA00023125"/>
    </source>
</evidence>
<dbReference type="Gene3D" id="3.40.50.2300">
    <property type="match status" value="1"/>
</dbReference>
<evidence type="ECO:0000259" key="11">
    <source>
        <dbReference type="PROSITE" id="PS50110"/>
    </source>
</evidence>
<keyword evidence="13" id="KW-1185">Reference proteome</keyword>
<keyword evidence="8" id="KW-0812">Transmembrane</keyword>
<dbReference type="CDD" id="cd17574">
    <property type="entry name" value="REC_OmpR"/>
    <property type="match status" value="1"/>
</dbReference>
<dbReference type="InterPro" id="IPR036890">
    <property type="entry name" value="HATPase_C_sf"/>
</dbReference>
<dbReference type="InterPro" id="IPR036097">
    <property type="entry name" value="HisK_dim/P_sf"/>
</dbReference>
<dbReference type="SUPFAM" id="SSF46689">
    <property type="entry name" value="Homeodomain-like"/>
    <property type="match status" value="1"/>
</dbReference>
<comment type="caution">
    <text evidence="12">The sequence shown here is derived from an EMBL/GenBank/DDBJ whole genome shotgun (WGS) entry which is preliminary data.</text>
</comment>
<evidence type="ECO:0000256" key="1">
    <source>
        <dbReference type="ARBA" id="ARBA00000085"/>
    </source>
</evidence>
<dbReference type="InterPro" id="IPR011047">
    <property type="entry name" value="Quinoprotein_ADH-like_sf"/>
</dbReference>
<dbReference type="Gene3D" id="1.10.10.60">
    <property type="entry name" value="Homeodomain-like"/>
    <property type="match status" value="1"/>
</dbReference>
<dbReference type="EMBL" id="QOVI01000005">
    <property type="protein sequence ID" value="RXG13173.1"/>
    <property type="molecule type" value="Genomic_DNA"/>
</dbReference>
<comment type="catalytic activity">
    <reaction evidence="1">
        <text>ATP + protein L-histidine = ADP + protein N-phospho-L-histidine.</text>
        <dbReference type="EC" id="2.7.13.3"/>
    </reaction>
</comment>
<dbReference type="CDD" id="cd00082">
    <property type="entry name" value="HisKA"/>
    <property type="match status" value="1"/>
</dbReference>
<keyword evidence="6" id="KW-0804">Transcription</keyword>
<evidence type="ECO:0000256" key="6">
    <source>
        <dbReference type="ARBA" id="ARBA00023163"/>
    </source>
</evidence>
<reference evidence="12 13" key="1">
    <citation type="submission" date="2018-07" db="EMBL/GenBank/DDBJ databases">
        <title>Leeuwenhoekiella genomics.</title>
        <authorList>
            <person name="Tahon G."/>
            <person name="Willems A."/>
        </authorList>
    </citation>
    <scope>NUCLEOTIDE SEQUENCE [LARGE SCALE GENOMIC DNA]</scope>
    <source>
        <strain evidence="12 13">R-50232</strain>
    </source>
</reference>
<dbReference type="InterPro" id="IPR004358">
    <property type="entry name" value="Sig_transdc_His_kin-like_C"/>
</dbReference>
<evidence type="ECO:0000256" key="7">
    <source>
        <dbReference type="PROSITE-ProRule" id="PRU00169"/>
    </source>
</evidence>
<dbReference type="SMART" id="SM00448">
    <property type="entry name" value="REC"/>
    <property type="match status" value="1"/>
</dbReference>
<dbReference type="PRINTS" id="PR00344">
    <property type="entry name" value="BCTRLSENSOR"/>
</dbReference>
<dbReference type="PROSITE" id="PS50109">
    <property type="entry name" value="HIS_KIN"/>
    <property type="match status" value="1"/>
</dbReference>
<keyword evidence="5" id="KW-0238">DNA-binding</keyword>
<dbReference type="PANTHER" id="PTHR43547">
    <property type="entry name" value="TWO-COMPONENT HISTIDINE KINASE"/>
    <property type="match status" value="1"/>
</dbReference>
<dbReference type="InterPro" id="IPR009057">
    <property type="entry name" value="Homeodomain-like_sf"/>
</dbReference>
<dbReference type="PROSITE" id="PS00041">
    <property type="entry name" value="HTH_ARAC_FAMILY_1"/>
    <property type="match status" value="1"/>
</dbReference>
<feature type="transmembrane region" description="Helical" evidence="8">
    <location>
        <begin position="768"/>
        <end position="796"/>
    </location>
</feature>
<dbReference type="SUPFAM" id="SSF52172">
    <property type="entry name" value="CheY-like"/>
    <property type="match status" value="1"/>
</dbReference>
<dbReference type="PANTHER" id="PTHR43547:SF2">
    <property type="entry name" value="HYBRID SIGNAL TRANSDUCTION HISTIDINE KINASE C"/>
    <property type="match status" value="1"/>
</dbReference>
<keyword evidence="3 7" id="KW-0597">Phosphoprotein</keyword>
<dbReference type="Pfam" id="PF00512">
    <property type="entry name" value="HisKA"/>
    <property type="match status" value="1"/>
</dbReference>
<dbReference type="PROSITE" id="PS01124">
    <property type="entry name" value="HTH_ARAC_FAMILY_2"/>
    <property type="match status" value="1"/>
</dbReference>
<dbReference type="Gene3D" id="1.10.287.130">
    <property type="match status" value="1"/>
</dbReference>
<dbReference type="SMART" id="SM00388">
    <property type="entry name" value="HisKA"/>
    <property type="match status" value="1"/>
</dbReference>
<evidence type="ECO:0000256" key="4">
    <source>
        <dbReference type="ARBA" id="ARBA00023015"/>
    </source>
</evidence>
<gene>
    <name evidence="12" type="ORF">DSM04_105151</name>
</gene>
<dbReference type="CDD" id="cd00075">
    <property type="entry name" value="HATPase"/>
    <property type="match status" value="1"/>
</dbReference>
<dbReference type="SUPFAM" id="SSF55874">
    <property type="entry name" value="ATPase domain of HSP90 chaperone/DNA topoisomerase II/histidine kinase"/>
    <property type="match status" value="1"/>
</dbReference>
<sequence>MKYFIYTFFLTLFLTQNLIAQDYYFEHYTVEDGLSHNTVLSSLQDSKGFLWFGTKDGLNRFDGYSFKRFQYKTNDKKQLLGNYVESLLELDGHIYAGTDNGLFQYDYKQENFTLIEGTEDIIIHDIESDSSGNLWYIGNGTIYRFNPATKTTINFPPSNYFTCTQLLQTPNGAIIAAGLDELYLYEESSDSFKSLGFKIPNVLLSAFNINALLMLNEDVILMGTHNFGVLSFNLKTKETEQFLPVENPFYIHSLALRDNKELWVASESGIHIYNLETKEYTNLTKNYNDPYALSDNAIYTLTIDNNDGIWAGTYFGGVNHYTPTSRFFKKFFPKPAENSIVGNAVREIKADHNGNIWIGTEDNGLSKYNPKTDTFTNFKSKESGGILTHHNIHALMPDGDRMWVSYFDNGIDLIDINTNRILKHYQVGTLGKQRNNFVFSLVKTKEGKVYAATVRGIKVLDPKTDQFIISDYFPENYHYTSFIEDSRGVLWAGTYWDGIYYYNPKNQEKGYYQEENSKNRTISHNHINGIYEDASQRLWVTTENGLNLYNPNSQEFKTYTTQDGFPSNVFYAILEDDSGKLWTTTSNGLTSFDSDFKNLNTYTKAQGLLGNQFNYNSAYKDPNGRIYLGSVNGMVSFNPSEFMENSLESPLYLTGLQINNKEISVNETDKNPILPESITTLDKLKLGPEDSSFSINFAALGYNAPQMTQYWYKLDGLNTNWVALGTTNTVHFTKLSPGDYTLHVKSQNSNGVWSQETTPLQIEILPPFYLSTLAFVVYALFIILLIAVAFRVYHLYLARKNNRRMKLANDKKEKEVYQAKIEFFTNISHEIRTPLTLIKSPLEKILNNKKAYPEISSHLSIMNKNTTRILNLVNQLLDFRKTEIENMSLTFVQTDISQLVRKTKSRFTEAIADRNMELHLDIEDNVVAFVDAEALKKIVSNLISNALKYGDKQIYIQLKKEAIHFTISVKNDGYIIPETMSKKIFEPFYRLSEGENQSGTGIGLSLAHSLTEMHDGSLKLVTLDKTLNTFVVQLPIHQKNHFELYDKKTPEQEPVVIPKKPEKLTSGTKPVIIVAEDNKDLRDFVAKELQEHYKVYTAENGEIALNLLEKHSAHLVISDIAMPVLDGFMLCKEIKTNIETSHIPVILLTSKNALSAKIEGLESGADAYVSKPFSVAFLSKQVENLIENRKHIMQHYATSPLAHMRSIANTKTDEAFIKKLDDTIADNMADSNLNVETLAEIMHMSRSTLYRKIAEITNLSPNELINISRLKKAAELLKTENYKIYEVAEIVGYNSATSFGRNFQKQFQMTPTEYLNSDQIIN</sequence>